<protein>
    <submittedName>
        <fullName evidence="1">Uncharacterized protein</fullName>
    </submittedName>
</protein>
<gene>
    <name evidence="1" type="ORF">ATZ35_15410</name>
</gene>
<evidence type="ECO:0000313" key="2">
    <source>
        <dbReference type="Proteomes" id="UP000067523"/>
    </source>
</evidence>
<sequence length="292" mass="34514">MKKWEVARYMIDAKKSVDSIMFININHSELQHIDLRKKINDLRDDFYIKCAIVIDKTFTNRKERSNLKNKDEILEKIFKERDKNSAHKDEDYIPKEYSSMSDIIADMQNEVIQVRKICANNLPDVLSLDFVPYDRELFRSIHRITKKEEDAIVEKKIAINQLIFKDEIDFDNEATGSNFMKIFSDTEDLKLIDENVKSDYVVIFENGLTLYEGIQNRQDSCIKLNVLHNTDIWVTINKKNLDEIMELKEIGFLNEFDAPDFDLFLDGNYEEKMDEIICSFMKRKNPRRGLAL</sequence>
<dbReference type="EMBL" id="CP013655">
    <property type="protein sequence ID" value="ALS38482.1"/>
    <property type="molecule type" value="Genomic_DNA"/>
</dbReference>
<dbReference type="AlphaFoldDB" id="A0A0U2NTG8"/>
<keyword evidence="2" id="KW-1185">Reference proteome</keyword>
<proteinExistence type="predicted"/>
<dbReference type="RefSeq" id="WP_208928030.1">
    <property type="nucleotide sequence ID" value="NZ_CP013655.1"/>
</dbReference>
<evidence type="ECO:0000313" key="1">
    <source>
        <dbReference type="EMBL" id="ALS38482.1"/>
    </source>
</evidence>
<name>A0A0U2NTG8_9ENTE</name>
<accession>A0A0U2NTG8</accession>
<dbReference type="Proteomes" id="UP000067523">
    <property type="component" value="Chromosome"/>
</dbReference>
<reference evidence="2" key="1">
    <citation type="submission" date="2015-12" db="EMBL/GenBank/DDBJ databases">
        <authorList>
            <person name="Lauer A."/>
            <person name="Humrighouse B."/>
            <person name="Loparev V."/>
            <person name="Shewmaker P.L."/>
            <person name="Whitney A.M."/>
            <person name="McLaughlin R.W."/>
        </authorList>
    </citation>
    <scope>NUCLEOTIDE SEQUENCE [LARGE SCALE GENOMIC DNA]</scope>
    <source>
        <strain evidence="2">LMG 26678</strain>
    </source>
</reference>
<dbReference type="KEGG" id="erx:ATZ35_15410"/>
<organism evidence="1 2">
    <name type="scientific">Enterococcus rotai</name>
    <dbReference type="NCBI Taxonomy" id="118060"/>
    <lineage>
        <taxon>Bacteria</taxon>
        <taxon>Bacillati</taxon>
        <taxon>Bacillota</taxon>
        <taxon>Bacilli</taxon>
        <taxon>Lactobacillales</taxon>
        <taxon>Enterococcaceae</taxon>
        <taxon>Enterococcus</taxon>
    </lineage>
</organism>